<evidence type="ECO:0000313" key="8">
    <source>
        <dbReference type="EnsemblProtists" id="EKX37297"/>
    </source>
</evidence>
<gene>
    <name evidence="7" type="ORF">GUITHDRAFT_78222</name>
</gene>
<feature type="non-terminal residue" evidence="7">
    <location>
        <position position="135"/>
    </location>
</feature>
<dbReference type="KEGG" id="gtt:GUITHDRAFT_78222"/>
<dbReference type="OrthoDB" id="423533at2759"/>
<dbReference type="PROSITE" id="PS51996">
    <property type="entry name" value="TR_MART"/>
    <property type="match status" value="1"/>
</dbReference>
<reference evidence="7 9" key="1">
    <citation type="journal article" date="2012" name="Nature">
        <title>Algal genomes reveal evolutionary mosaicism and the fate of nucleomorphs.</title>
        <authorList>
            <consortium name="DOE Joint Genome Institute"/>
            <person name="Curtis B.A."/>
            <person name="Tanifuji G."/>
            <person name="Burki F."/>
            <person name="Gruber A."/>
            <person name="Irimia M."/>
            <person name="Maruyama S."/>
            <person name="Arias M.C."/>
            <person name="Ball S.G."/>
            <person name="Gile G.H."/>
            <person name="Hirakawa Y."/>
            <person name="Hopkins J.F."/>
            <person name="Kuo A."/>
            <person name="Rensing S.A."/>
            <person name="Schmutz J."/>
            <person name="Symeonidi A."/>
            <person name="Elias M."/>
            <person name="Eveleigh R.J."/>
            <person name="Herman E.K."/>
            <person name="Klute M.J."/>
            <person name="Nakayama T."/>
            <person name="Obornik M."/>
            <person name="Reyes-Prieto A."/>
            <person name="Armbrust E.V."/>
            <person name="Aves S.J."/>
            <person name="Beiko R.G."/>
            <person name="Coutinho P."/>
            <person name="Dacks J.B."/>
            <person name="Durnford D.G."/>
            <person name="Fast N.M."/>
            <person name="Green B.R."/>
            <person name="Grisdale C.J."/>
            <person name="Hempel F."/>
            <person name="Henrissat B."/>
            <person name="Hoppner M.P."/>
            <person name="Ishida K."/>
            <person name="Kim E."/>
            <person name="Koreny L."/>
            <person name="Kroth P.G."/>
            <person name="Liu Y."/>
            <person name="Malik S.B."/>
            <person name="Maier U.G."/>
            <person name="McRose D."/>
            <person name="Mock T."/>
            <person name="Neilson J.A."/>
            <person name="Onodera N.T."/>
            <person name="Poole A.M."/>
            <person name="Pritham E.J."/>
            <person name="Richards T.A."/>
            <person name="Rocap G."/>
            <person name="Roy S.W."/>
            <person name="Sarai C."/>
            <person name="Schaack S."/>
            <person name="Shirato S."/>
            <person name="Slamovits C.H."/>
            <person name="Spencer D.F."/>
            <person name="Suzuki S."/>
            <person name="Worden A.Z."/>
            <person name="Zauner S."/>
            <person name="Barry K."/>
            <person name="Bell C."/>
            <person name="Bharti A.K."/>
            <person name="Crow J.A."/>
            <person name="Grimwood J."/>
            <person name="Kramer R."/>
            <person name="Lindquist E."/>
            <person name="Lucas S."/>
            <person name="Salamov A."/>
            <person name="McFadden G.I."/>
            <person name="Lane C.E."/>
            <person name="Keeling P.J."/>
            <person name="Gray M.W."/>
            <person name="Grigoriev I.V."/>
            <person name="Archibald J.M."/>
        </authorList>
    </citation>
    <scope>NUCLEOTIDE SEQUENCE</scope>
    <source>
        <strain evidence="7 9">CCMP2712</strain>
    </source>
</reference>
<dbReference type="SUPFAM" id="SSF56399">
    <property type="entry name" value="ADP-ribosylation"/>
    <property type="match status" value="1"/>
</dbReference>
<accession>L1IMJ2</accession>
<keyword evidence="4" id="KW-0548">Nucleotidyltransferase</keyword>
<keyword evidence="6" id="KW-0520">NAD</keyword>
<evidence type="ECO:0000256" key="3">
    <source>
        <dbReference type="ARBA" id="ARBA00022679"/>
    </source>
</evidence>
<keyword evidence="9" id="KW-1185">Reference proteome</keyword>
<evidence type="ECO:0000256" key="5">
    <source>
        <dbReference type="ARBA" id="ARBA00047597"/>
    </source>
</evidence>
<dbReference type="GO" id="GO:0016779">
    <property type="term" value="F:nucleotidyltransferase activity"/>
    <property type="evidence" value="ECO:0007669"/>
    <property type="project" value="UniProtKB-KW"/>
</dbReference>
<dbReference type="GO" id="GO:0106274">
    <property type="term" value="F:NAD+-protein-arginine ADP-ribosyltransferase activity"/>
    <property type="evidence" value="ECO:0007669"/>
    <property type="project" value="UniProtKB-EC"/>
</dbReference>
<evidence type="ECO:0000313" key="7">
    <source>
        <dbReference type="EMBL" id="EKX37297.1"/>
    </source>
</evidence>
<dbReference type="Proteomes" id="UP000011087">
    <property type="component" value="Unassembled WGS sequence"/>
</dbReference>
<dbReference type="EC" id="2.4.2.31" evidence="6"/>
<protein>
    <recommendedName>
        <fullName evidence="6">NAD(P)(+)--arginine ADP-ribosyltransferase</fullName>
        <ecNumber evidence="6">2.4.2.31</ecNumber>
    </recommendedName>
    <alternativeName>
        <fullName evidence="6">Mono(ADP-ribosyl)transferase</fullName>
    </alternativeName>
</protein>
<dbReference type="Gene3D" id="3.90.176.10">
    <property type="entry name" value="Toxin ADP-ribosyltransferase, Chain A, domain 1"/>
    <property type="match status" value="1"/>
</dbReference>
<comment type="similarity">
    <text evidence="1 6">Belongs to the Arg-specific ADP-ribosyltransferase family.</text>
</comment>
<dbReference type="HOGENOM" id="CLU_1933093_0_0_1"/>
<keyword evidence="6" id="KW-0521">NADP</keyword>
<comment type="catalytic activity">
    <reaction evidence="5 6">
        <text>L-arginyl-[protein] + NAD(+) = N(omega)-(ADP-D-ribosyl)-L-arginyl-[protein] + nicotinamide + H(+)</text>
        <dbReference type="Rhea" id="RHEA:19149"/>
        <dbReference type="Rhea" id="RHEA-COMP:10532"/>
        <dbReference type="Rhea" id="RHEA-COMP:15087"/>
        <dbReference type="ChEBI" id="CHEBI:15378"/>
        <dbReference type="ChEBI" id="CHEBI:17154"/>
        <dbReference type="ChEBI" id="CHEBI:29965"/>
        <dbReference type="ChEBI" id="CHEBI:57540"/>
        <dbReference type="ChEBI" id="CHEBI:142554"/>
        <dbReference type="EC" id="2.4.2.31"/>
    </reaction>
</comment>
<dbReference type="RefSeq" id="XP_005824277.1">
    <property type="nucleotide sequence ID" value="XM_005824220.1"/>
</dbReference>
<dbReference type="EMBL" id="JH993061">
    <property type="protein sequence ID" value="EKX37297.1"/>
    <property type="molecule type" value="Genomic_DNA"/>
</dbReference>
<dbReference type="PaxDb" id="55529-EKX37297"/>
<evidence type="ECO:0000313" key="9">
    <source>
        <dbReference type="Proteomes" id="UP000011087"/>
    </source>
</evidence>
<dbReference type="AlphaFoldDB" id="L1IMJ2"/>
<sequence>MYYKYNAVLRLPESHKVNKYVTTLHCVVSGVIKLSKTTRLPSSRVVYRGLKGVRMPARFVEEDARGVSGGVEYGMLSTSTERQVALQYAKEGSLPTVFEISCGAIDRGADLELLSQYPEEKEILYPPLSYLEVMK</sequence>
<dbReference type="GeneID" id="17294049"/>
<reference evidence="9" key="2">
    <citation type="submission" date="2012-11" db="EMBL/GenBank/DDBJ databases">
        <authorList>
            <person name="Kuo A."/>
            <person name="Curtis B.A."/>
            <person name="Tanifuji G."/>
            <person name="Burki F."/>
            <person name="Gruber A."/>
            <person name="Irimia M."/>
            <person name="Maruyama S."/>
            <person name="Arias M.C."/>
            <person name="Ball S.G."/>
            <person name="Gile G.H."/>
            <person name="Hirakawa Y."/>
            <person name="Hopkins J.F."/>
            <person name="Rensing S.A."/>
            <person name="Schmutz J."/>
            <person name="Symeonidi A."/>
            <person name="Elias M."/>
            <person name="Eveleigh R.J."/>
            <person name="Herman E.K."/>
            <person name="Klute M.J."/>
            <person name="Nakayama T."/>
            <person name="Obornik M."/>
            <person name="Reyes-Prieto A."/>
            <person name="Armbrust E.V."/>
            <person name="Aves S.J."/>
            <person name="Beiko R.G."/>
            <person name="Coutinho P."/>
            <person name="Dacks J.B."/>
            <person name="Durnford D.G."/>
            <person name="Fast N.M."/>
            <person name="Green B.R."/>
            <person name="Grisdale C."/>
            <person name="Hempe F."/>
            <person name="Henrissat B."/>
            <person name="Hoppner M.P."/>
            <person name="Ishida K.-I."/>
            <person name="Kim E."/>
            <person name="Koreny L."/>
            <person name="Kroth P.G."/>
            <person name="Liu Y."/>
            <person name="Malik S.-B."/>
            <person name="Maier U.G."/>
            <person name="McRose D."/>
            <person name="Mock T."/>
            <person name="Neilson J.A."/>
            <person name="Onodera N.T."/>
            <person name="Poole A.M."/>
            <person name="Pritham E.J."/>
            <person name="Richards T.A."/>
            <person name="Rocap G."/>
            <person name="Roy S.W."/>
            <person name="Sarai C."/>
            <person name="Schaack S."/>
            <person name="Shirato S."/>
            <person name="Slamovits C.H."/>
            <person name="Spencer D.F."/>
            <person name="Suzuki S."/>
            <person name="Worden A.Z."/>
            <person name="Zauner S."/>
            <person name="Barry K."/>
            <person name="Bell C."/>
            <person name="Bharti A.K."/>
            <person name="Crow J.A."/>
            <person name="Grimwood J."/>
            <person name="Kramer R."/>
            <person name="Lindquist E."/>
            <person name="Lucas S."/>
            <person name="Salamov A."/>
            <person name="McFadden G.I."/>
            <person name="Lane C.E."/>
            <person name="Keeling P.J."/>
            <person name="Gray M.W."/>
            <person name="Grigoriev I.V."/>
            <person name="Archibald J.M."/>
        </authorList>
    </citation>
    <scope>NUCLEOTIDE SEQUENCE</scope>
    <source>
        <strain evidence="9">CCMP2712</strain>
    </source>
</reference>
<evidence type="ECO:0000256" key="2">
    <source>
        <dbReference type="ARBA" id="ARBA00022676"/>
    </source>
</evidence>
<name>L1IMJ2_GUITC</name>
<reference evidence="8" key="3">
    <citation type="submission" date="2015-06" db="UniProtKB">
        <authorList>
            <consortium name="EnsemblProtists"/>
        </authorList>
    </citation>
    <scope>IDENTIFICATION</scope>
</reference>
<keyword evidence="3 6" id="KW-0808">Transferase</keyword>
<proteinExistence type="inferred from homology"/>
<evidence type="ECO:0000256" key="6">
    <source>
        <dbReference type="RuleBase" id="RU361228"/>
    </source>
</evidence>
<evidence type="ECO:0000256" key="1">
    <source>
        <dbReference type="ARBA" id="ARBA00009558"/>
    </source>
</evidence>
<dbReference type="EnsemblProtists" id="EKX37297">
    <property type="protein sequence ID" value="EKX37297"/>
    <property type="gene ID" value="GUITHDRAFT_78222"/>
</dbReference>
<evidence type="ECO:0000256" key="4">
    <source>
        <dbReference type="ARBA" id="ARBA00022695"/>
    </source>
</evidence>
<dbReference type="InterPro" id="IPR000768">
    <property type="entry name" value="ART"/>
</dbReference>
<organism evidence="7">
    <name type="scientific">Guillardia theta (strain CCMP2712)</name>
    <name type="common">Cryptophyte</name>
    <dbReference type="NCBI Taxonomy" id="905079"/>
    <lineage>
        <taxon>Eukaryota</taxon>
        <taxon>Cryptophyceae</taxon>
        <taxon>Pyrenomonadales</taxon>
        <taxon>Geminigeraceae</taxon>
        <taxon>Guillardia</taxon>
    </lineage>
</organism>
<keyword evidence="2 6" id="KW-0328">Glycosyltransferase</keyword>
<dbReference type="Pfam" id="PF01129">
    <property type="entry name" value="ART"/>
    <property type="match status" value="1"/>
</dbReference>